<sequence length="40" mass="4960">MYTIKNNLRCTKSYFLYIKMKFAINFIRYKLNFSLCISRI</sequence>
<name>A0A1Z1MDQ2_9FLOR</name>
<dbReference type="RefSeq" id="YP_009395177.1">
    <property type="nucleotide sequence ID" value="NC_035276.1"/>
</dbReference>
<organism evidence="1">
    <name type="scientific">Alsidium seaforthii</name>
    <dbReference type="NCBI Taxonomy" id="2007182"/>
    <lineage>
        <taxon>Eukaryota</taxon>
        <taxon>Rhodophyta</taxon>
        <taxon>Florideophyceae</taxon>
        <taxon>Rhodymeniophycidae</taxon>
        <taxon>Ceramiales</taxon>
        <taxon>Rhodomelaceae</taxon>
        <taxon>Polysiphonioideae</taxon>
        <taxon>Alsidium</taxon>
    </lineage>
</organism>
<keyword evidence="1" id="KW-0150">Chloroplast</keyword>
<reference evidence="1" key="1">
    <citation type="journal article" date="2017" name="J. Phycol.">
        <title>Analysis of chloroplast genomes and a supermatrix inform reclassification of the Rhodomelaceae (Rhodophyta).</title>
        <authorList>
            <person name="Diaz-Tapia P."/>
            <person name="Maggs C.A."/>
            <person name="West J.A."/>
            <person name="Verbruggen H."/>
        </authorList>
    </citation>
    <scope>NUCLEOTIDE SEQUENCE</scope>
    <source>
        <strain evidence="1">PD644</strain>
    </source>
</reference>
<dbReference type="EMBL" id="MF101430">
    <property type="protein sequence ID" value="ARW63945.1"/>
    <property type="molecule type" value="Genomic_DNA"/>
</dbReference>
<accession>A0A1Z1MDQ2</accession>
<evidence type="ECO:0000313" key="1">
    <source>
        <dbReference type="EMBL" id="ARW63945.1"/>
    </source>
</evidence>
<proteinExistence type="predicted"/>
<protein>
    <submittedName>
        <fullName evidence="1">Uncharacterized protein</fullName>
    </submittedName>
</protein>
<keyword evidence="1" id="KW-0934">Plastid</keyword>
<dbReference type="GeneID" id="33357161"/>
<gene>
    <name evidence="1" type="primary">orf40b</name>
</gene>
<geneLocation type="chloroplast" evidence="1"/>
<dbReference type="AlphaFoldDB" id="A0A1Z1MDQ2"/>